<evidence type="ECO:0000313" key="1">
    <source>
        <dbReference type="EMBL" id="SPW23723.1"/>
    </source>
</evidence>
<accession>A0A6G9D7W7</accession>
<dbReference type="EMBL" id="UARK01000001">
    <property type="protein sequence ID" value="SPW23723.1"/>
    <property type="molecule type" value="Genomic_DNA"/>
</dbReference>
<evidence type="ECO:0000313" key="2">
    <source>
        <dbReference type="Proteomes" id="UP000249886"/>
    </source>
</evidence>
<dbReference type="GeneID" id="84575310"/>
<dbReference type="RefSeq" id="WP_005525297.1">
    <property type="nucleotide sequence ID" value="NZ_CP050134.2"/>
</dbReference>
<name>A0A6G9D7W7_9CORY</name>
<protein>
    <submittedName>
        <fullName evidence="1">Uncharacterized protein</fullName>
    </submittedName>
</protein>
<sequence length="289" mass="32283">MWWASKSTKTHVPILKGLTITQVRDVGGFDIGVMWQSQFKQASVLLEGPFDTVSNYELLELWRTHMAEKSIVGSISTIAQPICTGMPMYALITFLTPGMPKDEAETLVAKEISDCYAPYTVDITWNPLSLLDVAEYSSTIWAPNTENVEFPPLAEQVQESLTSITCDDVTRIVYDVLEDNAINQEINSLVSTGILRDFEEVYRIEVNRLTTDAFRESEKTARLFRRSGILVIETADENSCEQLASEIIGALSPKARLRISRMIGRQHLGALLAAGIPAYGWQYNEHVAS</sequence>
<dbReference type="Proteomes" id="UP000249886">
    <property type="component" value="Unassembled WGS sequence"/>
</dbReference>
<reference evidence="1 2" key="1">
    <citation type="submission" date="2018-06" db="EMBL/GenBank/DDBJ databases">
        <authorList>
            <consortium name="Pathogen Informatics"/>
            <person name="Doyle S."/>
        </authorList>
    </citation>
    <scope>NUCLEOTIDE SEQUENCE [LARGE SCALE GENOMIC DNA]</scope>
    <source>
        <strain evidence="1 2">NCTC10254</strain>
    </source>
</reference>
<proteinExistence type="predicted"/>
<dbReference type="AlphaFoldDB" id="A0A6G9D7W7"/>
<organism evidence="1 2">
    <name type="scientific">Corynebacterium matruchotii</name>
    <dbReference type="NCBI Taxonomy" id="43768"/>
    <lineage>
        <taxon>Bacteria</taxon>
        <taxon>Bacillati</taxon>
        <taxon>Actinomycetota</taxon>
        <taxon>Actinomycetes</taxon>
        <taxon>Mycobacteriales</taxon>
        <taxon>Corynebacteriaceae</taxon>
        <taxon>Corynebacterium</taxon>
    </lineage>
</organism>
<comment type="caution">
    <text evidence="1">The sequence shown here is derived from an EMBL/GenBank/DDBJ whole genome shotgun (WGS) entry which is preliminary data.</text>
</comment>
<gene>
    <name evidence="1" type="ORF">NCTC10254_00080</name>
</gene>